<proteinExistence type="predicted"/>
<evidence type="ECO:0000313" key="3">
    <source>
        <dbReference type="Proteomes" id="UP001303046"/>
    </source>
</evidence>
<evidence type="ECO:0000313" key="2">
    <source>
        <dbReference type="EMBL" id="KAK6747495.1"/>
    </source>
</evidence>
<keyword evidence="1" id="KW-0472">Membrane</keyword>
<comment type="caution">
    <text evidence="2">The sequence shown here is derived from an EMBL/GenBank/DDBJ whole genome shotgun (WGS) entry which is preliminary data.</text>
</comment>
<dbReference type="EMBL" id="JAVFWL010000004">
    <property type="protein sequence ID" value="KAK6747495.1"/>
    <property type="molecule type" value="Genomic_DNA"/>
</dbReference>
<keyword evidence="1" id="KW-1133">Transmembrane helix</keyword>
<name>A0ABR1DC79_NECAM</name>
<dbReference type="Proteomes" id="UP001303046">
    <property type="component" value="Unassembled WGS sequence"/>
</dbReference>
<accession>A0ABR1DC79</accession>
<reference evidence="2 3" key="1">
    <citation type="submission" date="2023-08" db="EMBL/GenBank/DDBJ databases">
        <title>A Necator americanus chromosomal reference genome.</title>
        <authorList>
            <person name="Ilik V."/>
            <person name="Petrzelkova K.J."/>
            <person name="Pardy F."/>
            <person name="Fuh T."/>
            <person name="Niatou-Singa F.S."/>
            <person name="Gouil Q."/>
            <person name="Baker L."/>
            <person name="Ritchie M.E."/>
            <person name="Jex A.R."/>
            <person name="Gazzola D."/>
            <person name="Li H."/>
            <person name="Toshio Fujiwara R."/>
            <person name="Zhan B."/>
            <person name="Aroian R.V."/>
            <person name="Pafco B."/>
            <person name="Schwarz E.M."/>
        </authorList>
    </citation>
    <scope>NUCLEOTIDE SEQUENCE [LARGE SCALE GENOMIC DNA]</scope>
    <source>
        <strain evidence="2 3">Aroian</strain>
        <tissue evidence="2">Whole animal</tissue>
    </source>
</reference>
<organism evidence="2 3">
    <name type="scientific">Necator americanus</name>
    <name type="common">Human hookworm</name>
    <dbReference type="NCBI Taxonomy" id="51031"/>
    <lineage>
        <taxon>Eukaryota</taxon>
        <taxon>Metazoa</taxon>
        <taxon>Ecdysozoa</taxon>
        <taxon>Nematoda</taxon>
        <taxon>Chromadorea</taxon>
        <taxon>Rhabditida</taxon>
        <taxon>Rhabditina</taxon>
        <taxon>Rhabditomorpha</taxon>
        <taxon>Strongyloidea</taxon>
        <taxon>Ancylostomatidae</taxon>
        <taxon>Bunostominae</taxon>
        <taxon>Necator</taxon>
    </lineage>
</organism>
<keyword evidence="3" id="KW-1185">Reference proteome</keyword>
<evidence type="ECO:0000256" key="1">
    <source>
        <dbReference type="SAM" id="Phobius"/>
    </source>
</evidence>
<feature type="transmembrane region" description="Helical" evidence="1">
    <location>
        <begin position="47"/>
        <end position="68"/>
    </location>
</feature>
<keyword evidence="1" id="KW-0812">Transmembrane</keyword>
<protein>
    <submittedName>
        <fullName evidence="2">Uncharacterized protein</fullName>
    </submittedName>
</protein>
<sequence length="152" mass="16919">MQSDPTTDNGNFSESWVMRIDGMQAVRSARFSQSSCYLPYDCRQRALVLHLLFLLLFLPAAHSLTYFVGTSGNQMGRSTGQEEPFLSKDDKQTIVMFCRAALSNPLNREKGNEISRETNALVSKVPLLLLSFSDDGCNIPGPALIHAIYISR</sequence>
<gene>
    <name evidence="2" type="primary">Necator_chrIV.g13894</name>
    <name evidence="2" type="ORF">RB195_000602</name>
</gene>